<sequence length="79" mass="8643">MPPEESGAWVPASELFSELRRLSELVTRLDERLANDKTHEEVAELGNRVTALEQRVWRASGVAATLGALVGVAVPFLTK</sequence>
<evidence type="ECO:0000313" key="3">
    <source>
        <dbReference type="Proteomes" id="UP000240214"/>
    </source>
</evidence>
<keyword evidence="3" id="KW-1185">Reference proteome</keyword>
<feature type="transmembrane region" description="Helical" evidence="1">
    <location>
        <begin position="56"/>
        <end position="77"/>
    </location>
</feature>
<keyword evidence="1" id="KW-0472">Membrane</keyword>
<gene>
    <name evidence="2" type="ORF">SEA_ROWA_22</name>
</gene>
<dbReference type="Proteomes" id="UP000240214">
    <property type="component" value="Segment"/>
</dbReference>
<accession>A0A2H5BLS6</accession>
<reference evidence="3" key="1">
    <citation type="submission" date="2017-11" db="EMBL/GenBank/DDBJ databases">
        <authorList>
            <person name="Han C.G."/>
        </authorList>
    </citation>
    <scope>NUCLEOTIDE SEQUENCE [LARGE SCALE GENOMIC DNA]</scope>
</reference>
<name>A0A2H5BLS6_9CAUD</name>
<keyword evidence="1" id="KW-0812">Transmembrane</keyword>
<protein>
    <submittedName>
        <fullName evidence="2">Uncharacterized protein</fullName>
    </submittedName>
</protein>
<keyword evidence="1" id="KW-1133">Transmembrane helix</keyword>
<evidence type="ECO:0000256" key="1">
    <source>
        <dbReference type="SAM" id="Phobius"/>
    </source>
</evidence>
<proteinExistence type="predicted"/>
<evidence type="ECO:0000313" key="2">
    <source>
        <dbReference type="EMBL" id="AUG87286.1"/>
    </source>
</evidence>
<organism evidence="2 3">
    <name type="scientific">Streptomyces phage Rowa</name>
    <dbReference type="NCBI Taxonomy" id="2059883"/>
    <lineage>
        <taxon>Viruses</taxon>
        <taxon>Duplodnaviria</taxon>
        <taxon>Heunggongvirae</taxon>
        <taxon>Uroviricota</taxon>
        <taxon>Caudoviricetes</taxon>
        <taxon>Rowavirus</taxon>
        <taxon>Rowavirus rowa</taxon>
    </lineage>
</organism>
<dbReference type="EMBL" id="MG593803">
    <property type="protein sequence ID" value="AUG87286.1"/>
    <property type="molecule type" value="Genomic_DNA"/>
</dbReference>